<evidence type="ECO:0000256" key="11">
    <source>
        <dbReference type="ARBA" id="ARBA00023136"/>
    </source>
</evidence>
<feature type="transmembrane region" description="Helical" evidence="14">
    <location>
        <begin position="393"/>
        <end position="417"/>
    </location>
</feature>
<dbReference type="InterPro" id="IPR003445">
    <property type="entry name" value="Cat_transpt"/>
</dbReference>
<comment type="caution">
    <text evidence="15">The sequence shown here is derived from an EMBL/GenBank/DDBJ whole genome shotgun (WGS) entry which is preliminary data.</text>
</comment>
<evidence type="ECO:0000256" key="2">
    <source>
        <dbReference type="ARBA" id="ARBA00009137"/>
    </source>
</evidence>
<keyword evidence="5 12" id="KW-0997">Cell inner membrane</keyword>
<keyword evidence="11 12" id="KW-0472">Membrane</keyword>
<feature type="transmembrane region" description="Helical" evidence="14">
    <location>
        <begin position="12"/>
        <end position="32"/>
    </location>
</feature>
<evidence type="ECO:0000256" key="9">
    <source>
        <dbReference type="ARBA" id="ARBA00022989"/>
    </source>
</evidence>
<dbReference type="GO" id="GO:0015379">
    <property type="term" value="F:potassium:chloride symporter activity"/>
    <property type="evidence" value="ECO:0007669"/>
    <property type="project" value="InterPro"/>
</dbReference>
<evidence type="ECO:0000256" key="6">
    <source>
        <dbReference type="ARBA" id="ARBA00022538"/>
    </source>
</evidence>
<comment type="similarity">
    <text evidence="2 12">Belongs to the TrkH potassium transport family.</text>
</comment>
<name>A0A848G2D0_9RHOO</name>
<feature type="transmembrane region" description="Helical" evidence="14">
    <location>
        <begin position="240"/>
        <end position="260"/>
    </location>
</feature>
<keyword evidence="8 12" id="KW-0630">Potassium</keyword>
<dbReference type="Proteomes" id="UP000580043">
    <property type="component" value="Unassembled WGS sequence"/>
</dbReference>
<accession>A0A848G2D0</accession>
<keyword evidence="10 12" id="KW-0406">Ion transport</keyword>
<evidence type="ECO:0000256" key="12">
    <source>
        <dbReference type="PIRNR" id="PIRNR006247"/>
    </source>
</evidence>
<dbReference type="AlphaFoldDB" id="A0A848G2D0"/>
<evidence type="ECO:0000256" key="7">
    <source>
        <dbReference type="ARBA" id="ARBA00022692"/>
    </source>
</evidence>
<evidence type="ECO:0000256" key="1">
    <source>
        <dbReference type="ARBA" id="ARBA00004429"/>
    </source>
</evidence>
<feature type="transmembrane region" description="Helical" evidence="14">
    <location>
        <begin position="38"/>
        <end position="58"/>
    </location>
</feature>
<evidence type="ECO:0000313" key="16">
    <source>
        <dbReference type="Proteomes" id="UP000580043"/>
    </source>
</evidence>
<feature type="binding site" evidence="13">
    <location>
        <position position="435"/>
    </location>
    <ligand>
        <name>K(+)</name>
        <dbReference type="ChEBI" id="CHEBI:29103"/>
    </ligand>
</feature>
<feature type="binding site" evidence="13">
    <location>
        <position position="221"/>
    </location>
    <ligand>
        <name>K(+)</name>
        <dbReference type="ChEBI" id="CHEBI:29103"/>
    </ligand>
</feature>
<protein>
    <recommendedName>
        <fullName evidence="12">Trk system potassium uptake protein</fullName>
    </recommendedName>
</protein>
<evidence type="ECO:0000313" key="15">
    <source>
        <dbReference type="EMBL" id="NML25165.1"/>
    </source>
</evidence>
<dbReference type="GO" id="GO:0005886">
    <property type="term" value="C:plasma membrane"/>
    <property type="evidence" value="ECO:0007669"/>
    <property type="project" value="UniProtKB-SubCell"/>
</dbReference>
<dbReference type="PIRSF" id="PIRSF006247">
    <property type="entry name" value="TrkH"/>
    <property type="match status" value="1"/>
</dbReference>
<keyword evidence="9 14" id="KW-1133">Transmembrane helix</keyword>
<keyword evidence="3 12" id="KW-0813">Transport</keyword>
<organism evidence="15 16">
    <name type="scientific">Zoogloea dura</name>
    <dbReference type="NCBI Taxonomy" id="2728840"/>
    <lineage>
        <taxon>Bacteria</taxon>
        <taxon>Pseudomonadati</taxon>
        <taxon>Pseudomonadota</taxon>
        <taxon>Betaproteobacteria</taxon>
        <taxon>Rhodocyclales</taxon>
        <taxon>Zoogloeaceae</taxon>
        <taxon>Zoogloea</taxon>
    </lineage>
</organism>
<keyword evidence="13" id="KW-0479">Metal-binding</keyword>
<feature type="binding site" evidence="13">
    <location>
        <position position="111"/>
    </location>
    <ligand>
        <name>K(+)</name>
        <dbReference type="ChEBI" id="CHEBI:29103"/>
    </ligand>
</feature>
<keyword evidence="4 12" id="KW-1003">Cell membrane</keyword>
<evidence type="ECO:0000256" key="8">
    <source>
        <dbReference type="ARBA" id="ARBA00022958"/>
    </source>
</evidence>
<feature type="transmembrane region" description="Helical" evidence="14">
    <location>
        <begin position="272"/>
        <end position="294"/>
    </location>
</feature>
<evidence type="ECO:0000256" key="14">
    <source>
        <dbReference type="SAM" id="Phobius"/>
    </source>
</evidence>
<dbReference type="PANTHER" id="PTHR32024">
    <property type="entry name" value="TRK SYSTEM POTASSIUM UPTAKE PROTEIN TRKG-RELATED"/>
    <property type="match status" value="1"/>
</dbReference>
<dbReference type="PANTHER" id="PTHR32024:SF2">
    <property type="entry name" value="TRK SYSTEM POTASSIUM UPTAKE PROTEIN TRKG-RELATED"/>
    <property type="match status" value="1"/>
</dbReference>
<sequence>MDALLPVANVLGRLLSIFSFAYLMPILASLIYDDGTTADFVAAMVISLGSGLILYGVTRSHYRELKPRDGFLLVSTVWALMAAIATIPLLLVYDTMSFTDAFFETMSGLTTTGSTVMTNLDHAPPAINLWRHELNWLGGMGIIVLAVAVLPLLGVGGMQLYKAETPGPMKDSKLTARIADTAKALWLVYFGITAVCILLLNWAGLSWLDAICHAFAAMGLGGFSTRDASVGAFDNPGVEFILIVFMVIAALNFATHFVALRGRDIRVYWQDVEARGTVGLIVASCFGVALYVWLEGTYEDYPTALRHVSFNLVSMATDCGFASQDFDKWPVFAPLWMLFLSCITASSGSTGGGIKMIRTLILAKQANRELTRLIHPAVVNPVKIGGSPIPNGVVIAVLGFIFLYFISVVMLTFVMILSGLDFMTSLGAVVASINNAGPGLNQVGPATNYAVLTDFQTWVCSFTMLLGRLEVLSLAVVFTPQFWRK</sequence>
<evidence type="ECO:0000256" key="3">
    <source>
        <dbReference type="ARBA" id="ARBA00022448"/>
    </source>
</evidence>
<dbReference type="Pfam" id="PF02386">
    <property type="entry name" value="TrkH"/>
    <property type="match status" value="1"/>
</dbReference>
<feature type="transmembrane region" description="Helical" evidence="14">
    <location>
        <begin position="182"/>
        <end position="203"/>
    </location>
</feature>
<reference evidence="15 16" key="1">
    <citation type="submission" date="2020-04" db="EMBL/GenBank/DDBJ databases">
        <title>Zoogloea sp. G-4-1-14 isolated from soil.</title>
        <authorList>
            <person name="Dahal R.H."/>
        </authorList>
    </citation>
    <scope>NUCLEOTIDE SEQUENCE [LARGE SCALE GENOMIC DNA]</scope>
    <source>
        <strain evidence="15 16">G-4-1-14</strain>
    </source>
</reference>
<feature type="transmembrane region" description="Helical" evidence="14">
    <location>
        <begin position="335"/>
        <end position="354"/>
    </location>
</feature>
<keyword evidence="16" id="KW-1185">Reference proteome</keyword>
<dbReference type="RefSeq" id="WP_169144808.1">
    <property type="nucleotide sequence ID" value="NZ_JABBGA010000003.1"/>
</dbReference>
<feature type="binding site" evidence="13">
    <location>
        <position position="112"/>
    </location>
    <ligand>
        <name>K(+)</name>
        <dbReference type="ChEBI" id="CHEBI:29103"/>
    </ligand>
</feature>
<keyword evidence="6 12" id="KW-0633">Potassium transport</keyword>
<evidence type="ECO:0000256" key="13">
    <source>
        <dbReference type="PIRSR" id="PIRSR006247-1"/>
    </source>
</evidence>
<feature type="binding site" evidence="13">
    <location>
        <position position="220"/>
    </location>
    <ligand>
        <name>K(+)</name>
        <dbReference type="ChEBI" id="CHEBI:29103"/>
    </ligand>
</feature>
<feature type="transmembrane region" description="Helical" evidence="14">
    <location>
        <begin position="70"/>
        <end position="93"/>
    </location>
</feature>
<evidence type="ECO:0000256" key="5">
    <source>
        <dbReference type="ARBA" id="ARBA00022519"/>
    </source>
</evidence>
<proteinExistence type="inferred from homology"/>
<evidence type="ECO:0000256" key="4">
    <source>
        <dbReference type="ARBA" id="ARBA00022475"/>
    </source>
</evidence>
<dbReference type="GO" id="GO:0046872">
    <property type="term" value="F:metal ion binding"/>
    <property type="evidence" value="ECO:0007669"/>
    <property type="project" value="UniProtKB-KW"/>
</dbReference>
<dbReference type="EMBL" id="JABBGA010000003">
    <property type="protein sequence ID" value="NML25165.1"/>
    <property type="molecule type" value="Genomic_DNA"/>
</dbReference>
<evidence type="ECO:0000256" key="10">
    <source>
        <dbReference type="ARBA" id="ARBA00023065"/>
    </source>
</evidence>
<keyword evidence="7 14" id="KW-0812">Transmembrane</keyword>
<comment type="function">
    <text evidence="12">Low-affinity potassium transport system. Interacts with Trk system potassium uptake protein TrkA.</text>
</comment>
<gene>
    <name evidence="15" type="ORF">HHL15_05395</name>
</gene>
<feature type="transmembrane region" description="Helical" evidence="14">
    <location>
        <begin position="455"/>
        <end position="478"/>
    </location>
</feature>
<dbReference type="InterPro" id="IPR004772">
    <property type="entry name" value="TrkH"/>
</dbReference>
<comment type="subcellular location">
    <subcellularLocation>
        <location evidence="1 12">Cell inner membrane</location>
        <topology evidence="1 12">Multi-pass membrane protein</topology>
    </subcellularLocation>
</comment>
<feature type="transmembrane region" description="Helical" evidence="14">
    <location>
        <begin position="136"/>
        <end position="161"/>
    </location>
</feature>